<dbReference type="SUPFAM" id="SSF53300">
    <property type="entry name" value="vWA-like"/>
    <property type="match status" value="1"/>
</dbReference>
<dbReference type="PANTHER" id="PTHR10579:SF43">
    <property type="entry name" value="ZINC FINGER (C3HC4-TYPE RING FINGER) FAMILY PROTEIN"/>
    <property type="match status" value="1"/>
</dbReference>
<accession>A0A2W5T768</accession>
<dbReference type="InterPro" id="IPR002035">
    <property type="entry name" value="VWF_A"/>
</dbReference>
<dbReference type="Proteomes" id="UP000249061">
    <property type="component" value="Unassembled WGS sequence"/>
</dbReference>
<dbReference type="Pfam" id="PF13519">
    <property type="entry name" value="VWA_2"/>
    <property type="match status" value="1"/>
</dbReference>
<dbReference type="EMBL" id="QFQP01000014">
    <property type="protein sequence ID" value="PZR11390.1"/>
    <property type="molecule type" value="Genomic_DNA"/>
</dbReference>
<proteinExistence type="predicted"/>
<dbReference type="SMART" id="SM00327">
    <property type="entry name" value="VWA"/>
    <property type="match status" value="1"/>
</dbReference>
<comment type="caution">
    <text evidence="3">The sequence shown here is derived from an EMBL/GenBank/DDBJ whole genome shotgun (WGS) entry which is preliminary data.</text>
</comment>
<dbReference type="PROSITE" id="PS50234">
    <property type="entry name" value="VWFA"/>
    <property type="match status" value="1"/>
</dbReference>
<dbReference type="PANTHER" id="PTHR10579">
    <property type="entry name" value="CALCIUM-ACTIVATED CHLORIDE CHANNEL REGULATOR"/>
    <property type="match status" value="1"/>
</dbReference>
<keyword evidence="1" id="KW-0175">Coiled coil</keyword>
<dbReference type="AlphaFoldDB" id="A0A2W5T768"/>
<gene>
    <name evidence="3" type="ORF">DI536_17325</name>
</gene>
<feature type="domain" description="VWFA" evidence="2">
    <location>
        <begin position="36"/>
        <end position="213"/>
    </location>
</feature>
<feature type="coiled-coil region" evidence="1">
    <location>
        <begin position="326"/>
        <end position="353"/>
    </location>
</feature>
<name>A0A2W5T768_9BACT</name>
<dbReference type="InterPro" id="IPR051266">
    <property type="entry name" value="CLCR"/>
</dbReference>
<organism evidence="3 4">
    <name type="scientific">Archangium gephyra</name>
    <dbReference type="NCBI Taxonomy" id="48"/>
    <lineage>
        <taxon>Bacteria</taxon>
        <taxon>Pseudomonadati</taxon>
        <taxon>Myxococcota</taxon>
        <taxon>Myxococcia</taxon>
        <taxon>Myxococcales</taxon>
        <taxon>Cystobacterineae</taxon>
        <taxon>Archangiaceae</taxon>
        <taxon>Archangium</taxon>
    </lineage>
</organism>
<evidence type="ECO:0000256" key="1">
    <source>
        <dbReference type="SAM" id="Coils"/>
    </source>
</evidence>
<sequence>MQWTAWSVETSRGDQKEGHVLITGEAAPEETRSPVMVNLVLDRSGSMKGAPLSAAVEAAQQLIERSQPEDFLGLVLFDGVAEQRVPLCQMDARGKRQMTEALQGIQTGRGTALYAALEMALKGLKRTLVPGRKPRMLLLTDGEPSVGPDTQDAFDELGQRLADEKVAVHALGLAKHYVAEVLQALTEPSGNAFEHVDGPEGLGEAMGGVMAHVYGQVATEAKVRVQPSGFLALTVRHAFPTSLDMDAVTVSLGDVSRGYARRVLLSGNIVAPEWSLQLHATARENSDVRHWKIENERVSTDSARGKLIVGLAHELELVTEETAAWLSLARKDLERAEQQLEAAEGHLRSVVTLAPEGVPVRRHLERLGDLRLAVERGEGDIPLLIRRAQSARAGTNVSQVIPLNAYRRR</sequence>
<dbReference type="InterPro" id="IPR036465">
    <property type="entry name" value="vWFA_dom_sf"/>
</dbReference>
<protein>
    <submittedName>
        <fullName evidence="3">VWA domain-containing protein</fullName>
    </submittedName>
</protein>
<evidence type="ECO:0000313" key="4">
    <source>
        <dbReference type="Proteomes" id="UP000249061"/>
    </source>
</evidence>
<evidence type="ECO:0000313" key="3">
    <source>
        <dbReference type="EMBL" id="PZR11390.1"/>
    </source>
</evidence>
<dbReference type="Gene3D" id="3.40.50.410">
    <property type="entry name" value="von Willebrand factor, type A domain"/>
    <property type="match status" value="1"/>
</dbReference>
<evidence type="ECO:0000259" key="2">
    <source>
        <dbReference type="PROSITE" id="PS50234"/>
    </source>
</evidence>
<reference evidence="3 4" key="1">
    <citation type="submission" date="2017-08" db="EMBL/GenBank/DDBJ databases">
        <title>Infants hospitalized years apart are colonized by the same room-sourced microbial strains.</title>
        <authorList>
            <person name="Brooks B."/>
            <person name="Olm M.R."/>
            <person name="Firek B.A."/>
            <person name="Baker R."/>
            <person name="Thomas B.C."/>
            <person name="Morowitz M.J."/>
            <person name="Banfield J.F."/>
        </authorList>
    </citation>
    <scope>NUCLEOTIDE SEQUENCE [LARGE SCALE GENOMIC DNA]</scope>
    <source>
        <strain evidence="3">S2_003_000_R2_14</strain>
    </source>
</reference>